<evidence type="ECO:0000313" key="1">
    <source>
        <dbReference type="EMBL" id="KAF9650459.1"/>
    </source>
</evidence>
<gene>
    <name evidence="1" type="ORF">BDM02DRAFT_3259665</name>
</gene>
<protein>
    <submittedName>
        <fullName evidence="1">Uncharacterized protein</fullName>
    </submittedName>
</protein>
<sequence length="498" mass="56939">MHLVFLVNEIFRIICDSIAESDRGLATLAALARTCRSLEGISLDVLWGKQQVDFINVLKTLPPNSWSYTRSSFSLNRPISSNELARLRQYTTRVTDLHAHTELGLNVRTLKTLIDPYESFDWLTMWPKVKTLWWMTSPDQLQYLKHFLTFGVHNLKINLEGAEDEDFQETLRLVESRCMNLEDLHLSDPEPRESQEFQDTIRQIIYNNSLTLKLFYPPQDPSAPLVNDILQLPALQALELHIPQIPDPAPWSILPSLECLTFTLDEPLDMIDLLGTLRESKLTHFTLICRYPEPEDGPVALAEFFEDTGLYDSVKAFSWITDPDDGVLTWEFVSIFDSFANLQALHLEVPCNRSCHFRFRHNHVVELSGWMPRLKELNFGGSPCAYGGLTTDVGYHTLTVLTKNCPDLYLLAIHFNIRTFVPGGYMEPNLRVTLWDVGDTALPNNPGSLTMIALAVSKLFPKVTFIGVPERNATKWQVIHEELQMFTLPAVHRQLDLM</sequence>
<keyword evidence="2" id="KW-1185">Reference proteome</keyword>
<reference evidence="1" key="2">
    <citation type="journal article" date="2020" name="Nat. Commun.">
        <title>Large-scale genome sequencing of mycorrhizal fungi provides insights into the early evolution of symbiotic traits.</title>
        <authorList>
            <person name="Miyauchi S."/>
            <person name="Kiss E."/>
            <person name="Kuo A."/>
            <person name="Drula E."/>
            <person name="Kohler A."/>
            <person name="Sanchez-Garcia M."/>
            <person name="Morin E."/>
            <person name="Andreopoulos B."/>
            <person name="Barry K.W."/>
            <person name="Bonito G."/>
            <person name="Buee M."/>
            <person name="Carver A."/>
            <person name="Chen C."/>
            <person name="Cichocki N."/>
            <person name="Clum A."/>
            <person name="Culley D."/>
            <person name="Crous P.W."/>
            <person name="Fauchery L."/>
            <person name="Girlanda M."/>
            <person name="Hayes R.D."/>
            <person name="Keri Z."/>
            <person name="LaButti K."/>
            <person name="Lipzen A."/>
            <person name="Lombard V."/>
            <person name="Magnuson J."/>
            <person name="Maillard F."/>
            <person name="Murat C."/>
            <person name="Nolan M."/>
            <person name="Ohm R.A."/>
            <person name="Pangilinan J."/>
            <person name="Pereira M.F."/>
            <person name="Perotto S."/>
            <person name="Peter M."/>
            <person name="Pfister S."/>
            <person name="Riley R."/>
            <person name="Sitrit Y."/>
            <person name="Stielow J.B."/>
            <person name="Szollosi G."/>
            <person name="Zifcakova L."/>
            <person name="Stursova M."/>
            <person name="Spatafora J.W."/>
            <person name="Tedersoo L."/>
            <person name="Vaario L.M."/>
            <person name="Yamada A."/>
            <person name="Yan M."/>
            <person name="Wang P."/>
            <person name="Xu J."/>
            <person name="Bruns T."/>
            <person name="Baldrian P."/>
            <person name="Vilgalys R."/>
            <person name="Dunand C."/>
            <person name="Henrissat B."/>
            <person name="Grigoriev I.V."/>
            <person name="Hibbett D."/>
            <person name="Nagy L.G."/>
            <person name="Martin F.M."/>
        </authorList>
    </citation>
    <scope>NUCLEOTIDE SEQUENCE</scope>
    <source>
        <strain evidence="1">P2</strain>
    </source>
</reference>
<name>A0ACB6ZLN6_THEGA</name>
<organism evidence="1 2">
    <name type="scientific">Thelephora ganbajun</name>
    <name type="common">Ganba fungus</name>
    <dbReference type="NCBI Taxonomy" id="370292"/>
    <lineage>
        <taxon>Eukaryota</taxon>
        <taxon>Fungi</taxon>
        <taxon>Dikarya</taxon>
        <taxon>Basidiomycota</taxon>
        <taxon>Agaricomycotina</taxon>
        <taxon>Agaricomycetes</taxon>
        <taxon>Thelephorales</taxon>
        <taxon>Thelephoraceae</taxon>
        <taxon>Thelephora</taxon>
    </lineage>
</organism>
<dbReference type="Proteomes" id="UP000886501">
    <property type="component" value="Unassembled WGS sequence"/>
</dbReference>
<proteinExistence type="predicted"/>
<accession>A0ACB6ZLN6</accession>
<comment type="caution">
    <text evidence="1">The sequence shown here is derived from an EMBL/GenBank/DDBJ whole genome shotgun (WGS) entry which is preliminary data.</text>
</comment>
<evidence type="ECO:0000313" key="2">
    <source>
        <dbReference type="Proteomes" id="UP000886501"/>
    </source>
</evidence>
<dbReference type="EMBL" id="MU117984">
    <property type="protein sequence ID" value="KAF9650459.1"/>
    <property type="molecule type" value="Genomic_DNA"/>
</dbReference>
<reference evidence="1" key="1">
    <citation type="submission" date="2019-10" db="EMBL/GenBank/DDBJ databases">
        <authorList>
            <consortium name="DOE Joint Genome Institute"/>
            <person name="Kuo A."/>
            <person name="Miyauchi S."/>
            <person name="Kiss E."/>
            <person name="Drula E."/>
            <person name="Kohler A."/>
            <person name="Sanchez-Garcia M."/>
            <person name="Andreopoulos B."/>
            <person name="Barry K.W."/>
            <person name="Bonito G."/>
            <person name="Buee M."/>
            <person name="Carver A."/>
            <person name="Chen C."/>
            <person name="Cichocki N."/>
            <person name="Clum A."/>
            <person name="Culley D."/>
            <person name="Crous P.W."/>
            <person name="Fauchery L."/>
            <person name="Girlanda M."/>
            <person name="Hayes R."/>
            <person name="Keri Z."/>
            <person name="Labutti K."/>
            <person name="Lipzen A."/>
            <person name="Lombard V."/>
            <person name="Magnuson J."/>
            <person name="Maillard F."/>
            <person name="Morin E."/>
            <person name="Murat C."/>
            <person name="Nolan M."/>
            <person name="Ohm R."/>
            <person name="Pangilinan J."/>
            <person name="Pereira M."/>
            <person name="Perotto S."/>
            <person name="Peter M."/>
            <person name="Riley R."/>
            <person name="Sitrit Y."/>
            <person name="Stielow B."/>
            <person name="Szollosi G."/>
            <person name="Zifcakova L."/>
            <person name="Stursova M."/>
            <person name="Spatafora J.W."/>
            <person name="Tedersoo L."/>
            <person name="Vaario L.-M."/>
            <person name="Yamada A."/>
            <person name="Yan M."/>
            <person name="Wang P."/>
            <person name="Xu J."/>
            <person name="Bruns T."/>
            <person name="Baldrian P."/>
            <person name="Vilgalys R."/>
            <person name="Henrissat B."/>
            <person name="Grigoriev I.V."/>
            <person name="Hibbett D."/>
            <person name="Nagy L.G."/>
            <person name="Martin F.M."/>
        </authorList>
    </citation>
    <scope>NUCLEOTIDE SEQUENCE</scope>
    <source>
        <strain evidence="1">P2</strain>
    </source>
</reference>